<evidence type="ECO:0000256" key="4">
    <source>
        <dbReference type="SAM" id="MobiDB-lite"/>
    </source>
</evidence>
<evidence type="ECO:0000256" key="2">
    <source>
        <dbReference type="ARBA" id="ARBA00022801"/>
    </source>
</evidence>
<dbReference type="AlphaFoldDB" id="A0A1H3ABZ7"/>
<evidence type="ECO:0000256" key="3">
    <source>
        <dbReference type="ARBA" id="ARBA00023134"/>
    </source>
</evidence>
<dbReference type="STRING" id="356660.SAMN05444336_104133"/>
<evidence type="ECO:0000256" key="1">
    <source>
        <dbReference type="ARBA" id="ARBA00022741"/>
    </source>
</evidence>
<keyword evidence="1" id="KW-0547">Nucleotide-binding</keyword>
<feature type="region of interest" description="Disordered" evidence="4">
    <location>
        <begin position="180"/>
        <end position="206"/>
    </location>
</feature>
<keyword evidence="2" id="KW-0378">Hydrolase</keyword>
<dbReference type="Proteomes" id="UP000199118">
    <property type="component" value="Unassembled WGS sequence"/>
</dbReference>
<protein>
    <submittedName>
        <fullName evidence="5">Hydrogenase accessory protein HypB</fullName>
    </submittedName>
</protein>
<feature type="compositionally biased region" description="Pro residues" evidence="4">
    <location>
        <begin position="352"/>
        <end position="361"/>
    </location>
</feature>
<feature type="region of interest" description="Disordered" evidence="4">
    <location>
        <begin position="1"/>
        <end position="122"/>
    </location>
</feature>
<name>A0A1H3ABZ7_9RHOB</name>
<dbReference type="NCBIfam" id="TIGR00073">
    <property type="entry name" value="hypB"/>
    <property type="match status" value="1"/>
</dbReference>
<dbReference type="PANTHER" id="PTHR30134">
    <property type="entry name" value="HYDROGENASE PROTEIN ASSEMBLY PROTEIN, NICKEL CHAPERONE"/>
    <property type="match status" value="1"/>
</dbReference>
<dbReference type="InterPro" id="IPR027417">
    <property type="entry name" value="P-loop_NTPase"/>
</dbReference>
<sequence>MRKRREDGDVGPEDHDHGPRPAPFQARRPGQGSAPSPVLSPGPVPSPAPACSQGRAHPGAACGCGRDHADPDWADYGKDRDEAAPAPPPVDLNFDRGPAEDGNSDAPRDPIAGADVGAGSNARARNDGFAAVNRRMLRALGVLAVRLASAPGAGKSTLLARTVEALAARPASRRVAVIEADPRAAEAPDRTRPDSTRPADAPPDVPALRIVTGPDRDLDAQMIQLALGRLPLSPGAILFIEDADAPARRPPLDLGETAAVALLSVAEGEAAALKRPERFAGARLAILCKTDLAPHCDVDLDRCEADLRRAAPGIKVLRLSARTGEGMEAWLDWLAAAAAENEAEAEAAAPGSAPPPQTGPK</sequence>
<feature type="region of interest" description="Disordered" evidence="4">
    <location>
        <begin position="342"/>
        <end position="361"/>
    </location>
</feature>
<organism evidence="5 6">
    <name type="scientific">Albimonas donghaensis</name>
    <dbReference type="NCBI Taxonomy" id="356660"/>
    <lineage>
        <taxon>Bacteria</taxon>
        <taxon>Pseudomonadati</taxon>
        <taxon>Pseudomonadota</taxon>
        <taxon>Alphaproteobacteria</taxon>
        <taxon>Rhodobacterales</taxon>
        <taxon>Paracoccaceae</taxon>
        <taxon>Albimonas</taxon>
    </lineage>
</organism>
<keyword evidence="6" id="KW-1185">Reference proteome</keyword>
<dbReference type="GO" id="GO:0051604">
    <property type="term" value="P:protein maturation"/>
    <property type="evidence" value="ECO:0007669"/>
    <property type="project" value="InterPro"/>
</dbReference>
<reference evidence="5 6" key="1">
    <citation type="submission" date="2016-10" db="EMBL/GenBank/DDBJ databases">
        <authorList>
            <person name="de Groot N.N."/>
        </authorList>
    </citation>
    <scope>NUCLEOTIDE SEQUENCE [LARGE SCALE GENOMIC DNA]</scope>
    <source>
        <strain evidence="5 6">DSM 17890</strain>
    </source>
</reference>
<dbReference type="Gene3D" id="3.40.50.300">
    <property type="entry name" value="P-loop containing nucleotide triphosphate hydrolases"/>
    <property type="match status" value="1"/>
</dbReference>
<dbReference type="EMBL" id="FNMZ01000004">
    <property type="protein sequence ID" value="SDX27095.1"/>
    <property type="molecule type" value="Genomic_DNA"/>
</dbReference>
<dbReference type="PANTHER" id="PTHR30134:SF2">
    <property type="entry name" value="HYDROGENASE MATURATION FACTOR HYPB"/>
    <property type="match status" value="1"/>
</dbReference>
<proteinExistence type="predicted"/>
<feature type="compositionally biased region" description="Basic and acidic residues" evidence="4">
    <location>
        <begin position="65"/>
        <end position="83"/>
    </location>
</feature>
<dbReference type="GO" id="GO:0005525">
    <property type="term" value="F:GTP binding"/>
    <property type="evidence" value="ECO:0007669"/>
    <property type="project" value="UniProtKB-KW"/>
</dbReference>
<evidence type="ECO:0000313" key="6">
    <source>
        <dbReference type="Proteomes" id="UP000199118"/>
    </source>
</evidence>
<dbReference type="GO" id="GO:0008270">
    <property type="term" value="F:zinc ion binding"/>
    <property type="evidence" value="ECO:0007669"/>
    <property type="project" value="TreeGrafter"/>
</dbReference>
<gene>
    <name evidence="5" type="ORF">SAMN05444336_104133</name>
</gene>
<dbReference type="GO" id="GO:0003924">
    <property type="term" value="F:GTPase activity"/>
    <property type="evidence" value="ECO:0007669"/>
    <property type="project" value="InterPro"/>
</dbReference>
<feature type="compositionally biased region" description="Basic and acidic residues" evidence="4">
    <location>
        <begin position="1"/>
        <end position="19"/>
    </location>
</feature>
<keyword evidence="3" id="KW-0342">GTP-binding</keyword>
<dbReference type="GO" id="GO:0016151">
    <property type="term" value="F:nickel cation binding"/>
    <property type="evidence" value="ECO:0007669"/>
    <property type="project" value="InterPro"/>
</dbReference>
<evidence type="ECO:0000313" key="5">
    <source>
        <dbReference type="EMBL" id="SDX27095.1"/>
    </source>
</evidence>
<dbReference type="SUPFAM" id="SSF52540">
    <property type="entry name" value="P-loop containing nucleoside triphosphate hydrolases"/>
    <property type="match status" value="1"/>
</dbReference>
<dbReference type="InterPro" id="IPR004392">
    <property type="entry name" value="Hyd_mat_HypB"/>
</dbReference>
<dbReference type="RefSeq" id="WP_176954734.1">
    <property type="nucleotide sequence ID" value="NZ_FNMZ01000004.1"/>
</dbReference>
<feature type="compositionally biased region" description="Basic and acidic residues" evidence="4">
    <location>
        <begin position="180"/>
        <end position="197"/>
    </location>
</feature>
<feature type="compositionally biased region" description="Low complexity" evidence="4">
    <location>
        <begin position="342"/>
        <end position="351"/>
    </location>
</feature>
<accession>A0A1H3ABZ7</accession>
<feature type="compositionally biased region" description="Pro residues" evidence="4">
    <location>
        <begin position="38"/>
        <end position="48"/>
    </location>
</feature>